<proteinExistence type="predicted"/>
<organism evidence="2 3">
    <name type="scientific">Fusarium flagelliforme</name>
    <dbReference type="NCBI Taxonomy" id="2675880"/>
    <lineage>
        <taxon>Eukaryota</taxon>
        <taxon>Fungi</taxon>
        <taxon>Dikarya</taxon>
        <taxon>Ascomycota</taxon>
        <taxon>Pezizomycotina</taxon>
        <taxon>Sordariomycetes</taxon>
        <taxon>Hypocreomycetidae</taxon>
        <taxon>Hypocreales</taxon>
        <taxon>Nectriaceae</taxon>
        <taxon>Fusarium</taxon>
        <taxon>Fusarium incarnatum-equiseti species complex</taxon>
    </lineage>
</organism>
<feature type="transmembrane region" description="Helical" evidence="1">
    <location>
        <begin position="83"/>
        <end position="106"/>
    </location>
</feature>
<feature type="transmembrane region" description="Helical" evidence="1">
    <location>
        <begin position="541"/>
        <end position="566"/>
    </location>
</feature>
<name>A0A395MQM7_9HYPO</name>
<keyword evidence="1" id="KW-0472">Membrane</keyword>
<dbReference type="OrthoDB" id="3692311at2759"/>
<evidence type="ECO:0000313" key="3">
    <source>
        <dbReference type="Proteomes" id="UP000265631"/>
    </source>
</evidence>
<gene>
    <name evidence="2" type="ORF">FIE12Z_5526</name>
</gene>
<feature type="transmembrane region" description="Helical" evidence="1">
    <location>
        <begin position="148"/>
        <end position="169"/>
    </location>
</feature>
<sequence>MSYESLPDTLRVDYTGPQHTDHKTSIATNWHDGPNKLRLGRIETVISWSYDIILTLAPACFFGLALAALRLDHQPITPYGERVVNLTILSPSVYPIVFAAVASRFFKNLARWRLEKRQGIELGTLEQVFGSQNLAGAVERLLFVRAKIPIGIAILLIWCLSPIGGQSAARLLRKEGLIRNGTIFYTHAASQDPKDVASYISRTSVTALYSTSFLSSLTMKKNVVDFWDWPKIPLWPENADPNSTRVIDLDAIVNGEESYTSLLGVHIQGLNEFDAEAQYQFSVESLYHDFSCHEPEINVYLNETKNEIPYSWRRNLTELLEPKDGDPSSFAALISGPNLEILYPDPESNPTLLDKLPPFHLLYLTVDTKIDVKNNTMPLMIFNCSIHPVVVETDIACNSSAVSTNCRATHQRKIRKYYDWIDSPYTALMTTLSQEDRMHPQWSAAQGVDNQFLITQYIANASTPGFGFGDGFNKTLFSTRMTTAFNTFVDASVYSLDHTYASFRLQPGEDILPGASRGSVMNTTEAVVRSKEEVYRVNKTWLTILIIITELLGLLGILGLVLQLFIRGPDILGFASSLARENVYMDLPPGGSALDGPARARALGSLRVHLADVKPKDEKGYIAFTPAYAFKQDDGEEEGSWRDLSLKRHYQ</sequence>
<feature type="transmembrane region" description="Helical" evidence="1">
    <location>
        <begin position="52"/>
        <end position="71"/>
    </location>
</feature>
<dbReference type="Proteomes" id="UP000265631">
    <property type="component" value="Unassembled WGS sequence"/>
</dbReference>
<comment type="caution">
    <text evidence="2">The sequence shown here is derived from an EMBL/GenBank/DDBJ whole genome shotgun (WGS) entry which is preliminary data.</text>
</comment>
<evidence type="ECO:0000256" key="1">
    <source>
        <dbReference type="SAM" id="Phobius"/>
    </source>
</evidence>
<dbReference type="AlphaFoldDB" id="A0A395MQM7"/>
<protein>
    <submittedName>
        <fullName evidence="2">Uncharacterized protein</fullName>
    </submittedName>
</protein>
<keyword evidence="3" id="KW-1185">Reference proteome</keyword>
<reference evidence="2 3" key="1">
    <citation type="journal article" date="2018" name="PLoS Pathog.">
        <title>Evolution of structural diversity of trichothecenes, a family of toxins produced by plant pathogenic and entomopathogenic fungi.</title>
        <authorList>
            <person name="Proctor R.H."/>
            <person name="McCormick S.P."/>
            <person name="Kim H.S."/>
            <person name="Cardoza R.E."/>
            <person name="Stanley A.M."/>
            <person name="Lindo L."/>
            <person name="Kelly A."/>
            <person name="Brown D.W."/>
            <person name="Lee T."/>
            <person name="Vaughan M.M."/>
            <person name="Alexander N.J."/>
            <person name="Busman M."/>
            <person name="Gutierrez S."/>
        </authorList>
    </citation>
    <scope>NUCLEOTIDE SEQUENCE [LARGE SCALE GENOMIC DNA]</scope>
    <source>
        <strain evidence="2 3">NRRL 13405</strain>
    </source>
</reference>
<dbReference type="STRING" id="2594813.A0A395MQM7"/>
<evidence type="ECO:0000313" key="2">
    <source>
        <dbReference type="EMBL" id="RFN50212.1"/>
    </source>
</evidence>
<accession>A0A395MQM7</accession>
<dbReference type="EMBL" id="PXXK01000143">
    <property type="protein sequence ID" value="RFN50212.1"/>
    <property type="molecule type" value="Genomic_DNA"/>
</dbReference>
<keyword evidence="1" id="KW-1133">Transmembrane helix</keyword>
<keyword evidence="1" id="KW-0812">Transmembrane</keyword>